<evidence type="ECO:0000313" key="2">
    <source>
        <dbReference type="EMBL" id="NUZ08453.1"/>
    </source>
</evidence>
<dbReference type="Pfam" id="PF04214">
    <property type="entry name" value="DUF411"/>
    <property type="match status" value="1"/>
</dbReference>
<name>A0A7Y6NSC6_9BURK</name>
<protein>
    <submittedName>
        <fullName evidence="2">DUF411 domain-containing protein</fullName>
    </submittedName>
</protein>
<reference evidence="2 3" key="1">
    <citation type="submission" date="2020-06" db="EMBL/GenBank/DDBJ databases">
        <title>Schlegella sp. ID0723 isolated from air conditioner.</title>
        <authorList>
            <person name="Kim D.Y."/>
            <person name="Kim D.-U."/>
        </authorList>
    </citation>
    <scope>NUCLEOTIDE SEQUENCE [LARGE SCALE GENOMIC DNA]</scope>
    <source>
        <strain evidence="2 3">ID0723</strain>
    </source>
</reference>
<gene>
    <name evidence="2" type="ORF">HQN59_22130</name>
</gene>
<dbReference type="InterPro" id="IPR007332">
    <property type="entry name" value="DUF411"/>
</dbReference>
<evidence type="ECO:0000256" key="1">
    <source>
        <dbReference type="SAM" id="SignalP"/>
    </source>
</evidence>
<comment type="caution">
    <text evidence="2">The sequence shown here is derived from an EMBL/GenBank/DDBJ whole genome shotgun (WGS) entry which is preliminary data.</text>
</comment>
<keyword evidence="1" id="KW-0732">Signal</keyword>
<dbReference type="AlphaFoldDB" id="A0A7Y6NSC6"/>
<organism evidence="2 3">
    <name type="scientific">Piscinibacter koreensis</name>
    <dbReference type="NCBI Taxonomy" id="2742824"/>
    <lineage>
        <taxon>Bacteria</taxon>
        <taxon>Pseudomonadati</taxon>
        <taxon>Pseudomonadota</taxon>
        <taxon>Betaproteobacteria</taxon>
        <taxon>Burkholderiales</taxon>
        <taxon>Sphaerotilaceae</taxon>
        <taxon>Piscinibacter</taxon>
    </lineage>
</organism>
<accession>A0A7Y6NSC6</accession>
<dbReference type="Proteomes" id="UP000529637">
    <property type="component" value="Unassembled WGS sequence"/>
</dbReference>
<feature type="chain" id="PRO_5031364938" evidence="1">
    <location>
        <begin position="24"/>
        <end position="148"/>
    </location>
</feature>
<evidence type="ECO:0000313" key="3">
    <source>
        <dbReference type="Proteomes" id="UP000529637"/>
    </source>
</evidence>
<keyword evidence="3" id="KW-1185">Reference proteome</keyword>
<dbReference type="RefSeq" id="WP_176071286.1">
    <property type="nucleotide sequence ID" value="NZ_JABWMJ010000013.1"/>
</dbReference>
<feature type="signal peptide" evidence="1">
    <location>
        <begin position="1"/>
        <end position="23"/>
    </location>
</feature>
<dbReference type="EMBL" id="JABWMJ010000013">
    <property type="protein sequence ID" value="NUZ08453.1"/>
    <property type="molecule type" value="Genomic_DNA"/>
</dbReference>
<proteinExistence type="predicted"/>
<sequence length="148" mass="15891">MKRRTLIHALAALPVLPALPAQAATKIHVYKNESCDCCAGWVKHLSSAGFAVQVTTTDDTIAVRKKVGIPDAFGACHTATVEGYAIEGHVPAPEIRRLLALKPQAIGLAVPSMPVGSPGMEYGDRKDPYKVLLIDRQGRDTVFATYPK</sequence>